<dbReference type="Proteomes" id="UP000250088">
    <property type="component" value="Chromosome"/>
</dbReference>
<dbReference type="PANTHER" id="PTHR43624">
    <property type="entry name" value="ELECTRON TRANSFER FLAVOPROTEIN-QUINONE OXIDOREDUCTASE YDIS-RELATED"/>
    <property type="match status" value="1"/>
</dbReference>
<evidence type="ECO:0000313" key="7">
    <source>
        <dbReference type="Proteomes" id="UP000250088"/>
    </source>
</evidence>
<accession>A0A2Z2HPG4</accession>
<name>A0A2Z2HPG4_9EURY</name>
<dbReference type="SUPFAM" id="SSF51905">
    <property type="entry name" value="FAD/NAD(P)-binding domain"/>
    <property type="match status" value="1"/>
</dbReference>
<evidence type="ECO:0000259" key="5">
    <source>
        <dbReference type="Pfam" id="PF01494"/>
    </source>
</evidence>
<dbReference type="PRINTS" id="PR00420">
    <property type="entry name" value="RNGMNOXGNASE"/>
</dbReference>
<dbReference type="Gene3D" id="3.30.9.90">
    <property type="match status" value="1"/>
</dbReference>
<dbReference type="InterPro" id="IPR002938">
    <property type="entry name" value="FAD-bd"/>
</dbReference>
<evidence type="ECO:0000313" key="6">
    <source>
        <dbReference type="EMBL" id="ARS88910.1"/>
    </source>
</evidence>
<dbReference type="SUPFAM" id="SSF54373">
    <property type="entry name" value="FAD-linked reductases, C-terminal domain"/>
    <property type="match status" value="1"/>
</dbReference>
<dbReference type="GeneID" id="32893115"/>
<dbReference type="AlphaFoldDB" id="A0A2Z2HPG4"/>
<dbReference type="OrthoDB" id="7950at2157"/>
<comment type="cofactor">
    <cofactor evidence="1">
        <name>FAD</name>
        <dbReference type="ChEBI" id="CHEBI:57692"/>
    </cofactor>
</comment>
<keyword evidence="7" id="KW-1185">Reference proteome</keyword>
<dbReference type="GO" id="GO:0071949">
    <property type="term" value="F:FAD binding"/>
    <property type="evidence" value="ECO:0007669"/>
    <property type="project" value="InterPro"/>
</dbReference>
<sequence length="570" mass="61533">MSTGDAVTGAGADATGDREHYEAVVVGCGPGGAAAAARLADHGIETLVLERGTEAGSKNVSGGLVYAEESAPYTLSDLFDGFREEAAERPVTDYRIHNVAGNRVKTYDLTDLHEHDTEWCDAVLRREMDAWLEKRVHEKTSETGGGVLTNVRVNGLLRERGEIVGVTCDELDPIEADLIVAADGVNSELARDAGLMDWDEPDEWFQGVKAVVDVDPDRINERFGLEPDEGVAHLFSGDLFEDVRGGGFLYTNEDSLSIGTVFHLDSLVAEQAEPHELLDALLTHPMMARWLGNEYDEREYAAKLVPDSKKVAHPDPHQGRLVLVGDAAGQMQAQGPIIKGMNHAVTAGALAADAFAVTRGNADPAAAGRRYVQLLEESGTMAKLRPRRYELSRTLAEHDPITSVVDTVLESPVGRLAFGNRMANGLLERAYNSPFLVGMLPDTRTGYVTVPTVIGETQGKAIHWDNEVEPPTLEERIGDLTYDTDVGNPHIELRDESIEASGTAVTACPVSAEDFGGGCYRSEEVKRNGTEETVVSLDTQPCVECGTCAVVADTAWEHPRGGKGVEFREG</sequence>
<feature type="domain" description="FAD-binding" evidence="5">
    <location>
        <begin position="21"/>
        <end position="364"/>
    </location>
</feature>
<dbReference type="KEGG" id="naj:B1756_03510"/>
<keyword evidence="4" id="KW-0560">Oxidoreductase</keyword>
<dbReference type="EMBL" id="CP019893">
    <property type="protein sequence ID" value="ARS88910.1"/>
    <property type="molecule type" value="Genomic_DNA"/>
</dbReference>
<gene>
    <name evidence="6" type="ORF">B1756_03510</name>
</gene>
<keyword evidence="2" id="KW-0285">Flavoprotein</keyword>
<dbReference type="PANTHER" id="PTHR43624:SF2">
    <property type="entry name" value="ELECTRON TRANSFER FLAVOPROTEIN-QUINONE OXIDOREDUCTASE YDIS-RELATED"/>
    <property type="match status" value="1"/>
</dbReference>
<dbReference type="GO" id="GO:0016491">
    <property type="term" value="F:oxidoreductase activity"/>
    <property type="evidence" value="ECO:0007669"/>
    <property type="project" value="UniProtKB-KW"/>
</dbReference>
<evidence type="ECO:0000256" key="2">
    <source>
        <dbReference type="ARBA" id="ARBA00022630"/>
    </source>
</evidence>
<proteinExistence type="predicted"/>
<keyword evidence="3" id="KW-0274">FAD</keyword>
<evidence type="ECO:0000256" key="4">
    <source>
        <dbReference type="ARBA" id="ARBA00023002"/>
    </source>
</evidence>
<dbReference type="Gene3D" id="3.50.50.60">
    <property type="entry name" value="FAD/NAD(P)-binding domain"/>
    <property type="match status" value="1"/>
</dbReference>
<protein>
    <submittedName>
        <fullName evidence="6">Flavoprotein</fullName>
    </submittedName>
</protein>
<reference evidence="7" key="1">
    <citation type="submission" date="2017-02" db="EMBL/GenBank/DDBJ databases">
        <title>Natronthermophilus aegyptiacus gen. nov.,sp. nov., an aerobic, extremely halophilic alkalithermophilic archaeon isolated from the athalassohaline Wadi An Natrun, Egypt.</title>
        <authorList>
            <person name="Zhao B."/>
        </authorList>
    </citation>
    <scope>NUCLEOTIDE SEQUENCE [LARGE SCALE GENOMIC DNA]</scope>
    <source>
        <strain evidence="7">JW/NM-HA 15</strain>
    </source>
</reference>
<dbReference type="Pfam" id="PF01494">
    <property type="entry name" value="FAD_binding_3"/>
    <property type="match status" value="1"/>
</dbReference>
<evidence type="ECO:0000256" key="1">
    <source>
        <dbReference type="ARBA" id="ARBA00001974"/>
    </source>
</evidence>
<dbReference type="InterPro" id="IPR036188">
    <property type="entry name" value="FAD/NAD-bd_sf"/>
</dbReference>
<dbReference type="InterPro" id="IPR039651">
    <property type="entry name" value="FixC-like"/>
</dbReference>
<organism evidence="6 7">
    <name type="scientific">Natrarchaeobaculum aegyptiacum</name>
    <dbReference type="NCBI Taxonomy" id="745377"/>
    <lineage>
        <taxon>Archaea</taxon>
        <taxon>Methanobacteriati</taxon>
        <taxon>Methanobacteriota</taxon>
        <taxon>Stenosarchaea group</taxon>
        <taxon>Halobacteria</taxon>
        <taxon>Halobacteriales</taxon>
        <taxon>Natrialbaceae</taxon>
        <taxon>Natrarchaeobaculum</taxon>
    </lineage>
</organism>
<evidence type="ECO:0000256" key="3">
    <source>
        <dbReference type="ARBA" id="ARBA00022827"/>
    </source>
</evidence>
<dbReference type="RefSeq" id="WP_086887295.1">
    <property type="nucleotide sequence ID" value="NZ_CP019893.1"/>
</dbReference>